<organism evidence="2 3">
    <name type="scientific">Paraburkholderia graminis</name>
    <dbReference type="NCBI Taxonomy" id="60548"/>
    <lineage>
        <taxon>Bacteria</taxon>
        <taxon>Pseudomonadati</taxon>
        <taxon>Pseudomonadota</taxon>
        <taxon>Betaproteobacteria</taxon>
        <taxon>Burkholderiales</taxon>
        <taxon>Burkholderiaceae</taxon>
        <taxon>Paraburkholderia</taxon>
    </lineage>
</organism>
<evidence type="ECO:0000256" key="1">
    <source>
        <dbReference type="SAM" id="SignalP"/>
    </source>
</evidence>
<feature type="chain" id="PRO_5044893617" description="DUF4148 domain-containing protein" evidence="1">
    <location>
        <begin position="24"/>
        <end position="58"/>
    </location>
</feature>
<gene>
    <name evidence="2" type="ORF">QF025_006610</name>
</gene>
<evidence type="ECO:0008006" key="4">
    <source>
        <dbReference type="Google" id="ProtNLM"/>
    </source>
</evidence>
<dbReference type="EMBL" id="JAVIZN010000002">
    <property type="protein sequence ID" value="MDR6207890.1"/>
    <property type="molecule type" value="Genomic_DNA"/>
</dbReference>
<name>A0ABD5CTC5_9BURK</name>
<keyword evidence="1" id="KW-0732">Signal</keyword>
<feature type="signal peptide" evidence="1">
    <location>
        <begin position="1"/>
        <end position="23"/>
    </location>
</feature>
<protein>
    <recommendedName>
        <fullName evidence="4">DUF4148 domain-containing protein</fullName>
    </recommendedName>
</protein>
<dbReference type="Proteomes" id="UP001245184">
    <property type="component" value="Unassembled WGS sequence"/>
</dbReference>
<reference evidence="2 3" key="1">
    <citation type="submission" date="2023-08" db="EMBL/GenBank/DDBJ databases">
        <title>Genome sequencing of plant associated microbes to promote plant fitness in Sorghum bicolor and Oryza sativa.</title>
        <authorList>
            <person name="Coleman-Derr D."/>
        </authorList>
    </citation>
    <scope>NUCLEOTIDE SEQUENCE [LARGE SCALE GENOMIC DNA]</scope>
    <source>
        <strain evidence="2 3">SLBN-33</strain>
    </source>
</reference>
<evidence type="ECO:0000313" key="3">
    <source>
        <dbReference type="Proteomes" id="UP001245184"/>
    </source>
</evidence>
<evidence type="ECO:0000313" key="2">
    <source>
        <dbReference type="EMBL" id="MDR6207890.1"/>
    </source>
</evidence>
<comment type="caution">
    <text evidence="2">The sequence shown here is derived from an EMBL/GenBank/DDBJ whole genome shotgun (WGS) entry which is preliminary data.</text>
</comment>
<dbReference type="AlphaFoldDB" id="A0ABD5CTC5"/>
<accession>A0ABD5CTC5</accession>
<sequence>MFSTVRSSLLLAFLVSVSVQVDALAQSVPQPSSQNGVSYITGGVGEDEVAAFRSAANR</sequence>
<proteinExistence type="predicted"/>